<comment type="similarity">
    <text evidence="2">Belongs to the RbfA family.</text>
</comment>
<dbReference type="InterPro" id="IPR015946">
    <property type="entry name" value="KH_dom-like_a/b"/>
</dbReference>
<evidence type="ECO:0000256" key="2">
    <source>
        <dbReference type="HAMAP-Rule" id="MF_00003"/>
    </source>
</evidence>
<dbReference type="GO" id="GO:0030490">
    <property type="term" value="P:maturation of SSU-rRNA"/>
    <property type="evidence" value="ECO:0007669"/>
    <property type="project" value="UniProtKB-UniRule"/>
</dbReference>
<comment type="subcellular location">
    <subcellularLocation>
        <location evidence="2">Cytoplasm</location>
    </subcellularLocation>
</comment>
<evidence type="ECO:0000313" key="4">
    <source>
        <dbReference type="Proteomes" id="UP000179052"/>
    </source>
</evidence>
<dbReference type="InterPro" id="IPR023799">
    <property type="entry name" value="RbfA_dom_sf"/>
</dbReference>
<dbReference type="PROSITE" id="PS01319">
    <property type="entry name" value="RBFA"/>
    <property type="match status" value="1"/>
</dbReference>
<dbReference type="InterPro" id="IPR000238">
    <property type="entry name" value="RbfA"/>
</dbReference>
<accession>A0A1G2LKV1</accession>
<dbReference type="Proteomes" id="UP000179052">
    <property type="component" value="Unassembled WGS sequence"/>
</dbReference>
<dbReference type="Gene3D" id="3.30.300.20">
    <property type="match status" value="1"/>
</dbReference>
<organism evidence="3 4">
    <name type="scientific">Candidatus Sungbacteria bacterium RIFCSPLOWO2_02_FULL_48_13b</name>
    <dbReference type="NCBI Taxonomy" id="1802283"/>
    <lineage>
        <taxon>Bacteria</taxon>
        <taxon>Candidatus Sungiibacteriota</taxon>
    </lineage>
</organism>
<dbReference type="AlphaFoldDB" id="A0A1G2LKV1"/>
<dbReference type="PANTHER" id="PTHR33515:SF1">
    <property type="entry name" value="RIBOSOME-BINDING FACTOR A, CHLOROPLASTIC-RELATED"/>
    <property type="match status" value="1"/>
</dbReference>
<sequence>MARRIEQVNDLIRGELGKIIDRDIDLPDRSLLTVTRVITSSDLHYADVYFCVMPHTNETAALETLTKRIGGIQKALNRKLRMRPVPRIKFVLDVEQKRADRIEKLLAGERLKNVE</sequence>
<evidence type="ECO:0000256" key="1">
    <source>
        <dbReference type="ARBA" id="ARBA00022517"/>
    </source>
</evidence>
<comment type="subunit">
    <text evidence="2">Monomer. Binds 30S ribosomal subunits, but not 50S ribosomal subunits or 70S ribosomes.</text>
</comment>
<dbReference type="NCBIfam" id="TIGR00082">
    <property type="entry name" value="rbfA"/>
    <property type="match status" value="1"/>
</dbReference>
<dbReference type="Pfam" id="PF02033">
    <property type="entry name" value="RBFA"/>
    <property type="match status" value="1"/>
</dbReference>
<keyword evidence="1 2" id="KW-0690">Ribosome biogenesis</keyword>
<name>A0A1G2LKV1_9BACT</name>
<reference evidence="3 4" key="1">
    <citation type="journal article" date="2016" name="Nat. Commun.">
        <title>Thousands of microbial genomes shed light on interconnected biogeochemical processes in an aquifer system.</title>
        <authorList>
            <person name="Anantharaman K."/>
            <person name="Brown C.T."/>
            <person name="Hug L.A."/>
            <person name="Sharon I."/>
            <person name="Castelle C.J."/>
            <person name="Probst A.J."/>
            <person name="Thomas B.C."/>
            <person name="Singh A."/>
            <person name="Wilkins M.J."/>
            <person name="Karaoz U."/>
            <person name="Brodie E.L."/>
            <person name="Williams K.H."/>
            <person name="Hubbard S.S."/>
            <person name="Banfield J.F."/>
        </authorList>
    </citation>
    <scope>NUCLEOTIDE SEQUENCE [LARGE SCALE GENOMIC DNA]</scope>
</reference>
<comment type="caution">
    <text evidence="3">The sequence shown here is derived from an EMBL/GenBank/DDBJ whole genome shotgun (WGS) entry which is preliminary data.</text>
</comment>
<dbReference type="SUPFAM" id="SSF89919">
    <property type="entry name" value="Ribosome-binding factor A, RbfA"/>
    <property type="match status" value="1"/>
</dbReference>
<keyword evidence="2" id="KW-0963">Cytoplasm</keyword>
<dbReference type="PANTHER" id="PTHR33515">
    <property type="entry name" value="RIBOSOME-BINDING FACTOR A, CHLOROPLASTIC-RELATED"/>
    <property type="match status" value="1"/>
</dbReference>
<dbReference type="STRING" id="1802283.A3H71_00335"/>
<dbReference type="GO" id="GO:0043024">
    <property type="term" value="F:ribosomal small subunit binding"/>
    <property type="evidence" value="ECO:0007669"/>
    <property type="project" value="TreeGrafter"/>
</dbReference>
<dbReference type="EMBL" id="MHQV01000009">
    <property type="protein sequence ID" value="OHA11452.1"/>
    <property type="molecule type" value="Genomic_DNA"/>
</dbReference>
<dbReference type="GO" id="GO:0005829">
    <property type="term" value="C:cytosol"/>
    <property type="evidence" value="ECO:0007669"/>
    <property type="project" value="TreeGrafter"/>
</dbReference>
<evidence type="ECO:0000313" key="3">
    <source>
        <dbReference type="EMBL" id="OHA11452.1"/>
    </source>
</evidence>
<gene>
    <name evidence="2" type="primary">rbfA</name>
    <name evidence="3" type="ORF">A3H71_00335</name>
</gene>
<dbReference type="InterPro" id="IPR020053">
    <property type="entry name" value="Ribosome-bd_factorA_CS"/>
</dbReference>
<protein>
    <recommendedName>
        <fullName evidence="2">Ribosome-binding factor A</fullName>
    </recommendedName>
</protein>
<comment type="function">
    <text evidence="2">One of several proteins that assist in the late maturation steps of the functional core of the 30S ribosomal subunit. Associates with free 30S ribosomal subunits (but not with 30S subunits that are part of 70S ribosomes or polysomes). Required for efficient processing of 16S rRNA. May interact with the 5'-terminal helix region of 16S rRNA.</text>
</comment>
<dbReference type="HAMAP" id="MF_00003">
    <property type="entry name" value="RbfA"/>
    <property type="match status" value="1"/>
</dbReference>
<proteinExistence type="inferred from homology"/>